<evidence type="ECO:0000313" key="1">
    <source>
        <dbReference type="EMBL" id="RXZ72302.1"/>
    </source>
</evidence>
<dbReference type="Proteomes" id="UP000293865">
    <property type="component" value="Unassembled WGS sequence"/>
</dbReference>
<keyword evidence="2" id="KW-1185">Reference proteome</keyword>
<gene>
    <name evidence="1" type="ORF">ESP51_04795</name>
</gene>
<keyword evidence="1" id="KW-0808">Transferase</keyword>
<comment type="caution">
    <text evidence="1">The sequence shown here is derived from an EMBL/GenBank/DDBJ whole genome shotgun (WGS) entry which is preliminary data.</text>
</comment>
<dbReference type="SUPFAM" id="SSF53756">
    <property type="entry name" value="UDP-Glycosyltransferase/glycogen phosphorylase"/>
    <property type="match status" value="1"/>
</dbReference>
<organism evidence="1 2">
    <name type="scientific">Agromyces albus</name>
    <dbReference type="NCBI Taxonomy" id="205332"/>
    <lineage>
        <taxon>Bacteria</taxon>
        <taxon>Bacillati</taxon>
        <taxon>Actinomycetota</taxon>
        <taxon>Actinomycetes</taxon>
        <taxon>Micrococcales</taxon>
        <taxon>Microbacteriaceae</taxon>
        <taxon>Agromyces</taxon>
    </lineage>
</organism>
<dbReference type="PANTHER" id="PTHR12526:SF635">
    <property type="entry name" value="GLYCOSYL TRANSFERASE GROUP 1"/>
    <property type="match status" value="1"/>
</dbReference>
<reference evidence="1 2" key="1">
    <citation type="submission" date="2019-01" db="EMBL/GenBank/DDBJ databases">
        <title>Agromyces.</title>
        <authorList>
            <person name="Li J."/>
        </authorList>
    </citation>
    <scope>NUCLEOTIDE SEQUENCE [LARGE SCALE GENOMIC DNA]</scope>
    <source>
        <strain evidence="1 2">DSM 15934</strain>
    </source>
</reference>
<dbReference type="Pfam" id="PF13692">
    <property type="entry name" value="Glyco_trans_1_4"/>
    <property type="match status" value="1"/>
</dbReference>
<name>A0A4Q2L765_9MICO</name>
<accession>A0A4Q2L765</accession>
<dbReference type="AlphaFoldDB" id="A0A4Q2L765"/>
<dbReference type="PANTHER" id="PTHR12526">
    <property type="entry name" value="GLYCOSYLTRANSFERASE"/>
    <property type="match status" value="1"/>
</dbReference>
<dbReference type="EMBL" id="SDPN01000006">
    <property type="protein sequence ID" value="RXZ72302.1"/>
    <property type="molecule type" value="Genomic_DNA"/>
</dbReference>
<evidence type="ECO:0000313" key="2">
    <source>
        <dbReference type="Proteomes" id="UP000293865"/>
    </source>
</evidence>
<dbReference type="CDD" id="cd03801">
    <property type="entry name" value="GT4_PimA-like"/>
    <property type="match status" value="1"/>
</dbReference>
<proteinExistence type="predicted"/>
<dbReference type="OrthoDB" id="4120491at2"/>
<sequence>MDLSQARLVYIAPRAGESGVGDYADEFIDAVRPYFGETVELRHRGPGWATLWQLVRQCREVHRIVRDSDRHTIVHTEQSGGALLPFWGPFGLRDVQVTSTVHDPPLTVWWPFRTRIAARIRVLGHGIHYTLRRPMARLEARVNRGRTLIALSRTGARELARVMKGSTIASSSLFVPKRPDLDPVNDRPMAIGLFGYVYRGKGFDVLADLREHLDPQITIRIAGRGTEELPPLEGVEILGEVLDEDEDAFFNSIRVLLVPYNPRHIYGREAFPAASTVSRAMAYRTPVLCRGHGALRELAEDGGAVVVDGGAAELADAANELLNDTARLSRLQGEADRLRAEHSAERVIDDYLEIWRAG</sequence>
<dbReference type="Gene3D" id="3.40.50.2000">
    <property type="entry name" value="Glycogen Phosphorylase B"/>
    <property type="match status" value="2"/>
</dbReference>
<protein>
    <submittedName>
        <fullName evidence="1">Glycosyltransferase family 1 protein</fullName>
    </submittedName>
</protein>
<dbReference type="GO" id="GO:0016757">
    <property type="term" value="F:glycosyltransferase activity"/>
    <property type="evidence" value="ECO:0007669"/>
    <property type="project" value="TreeGrafter"/>
</dbReference>